<dbReference type="EMBL" id="BSDC01000001">
    <property type="protein sequence ID" value="GLH66262.1"/>
    <property type="molecule type" value="Genomic_DNA"/>
</dbReference>
<dbReference type="Pfam" id="PF02581">
    <property type="entry name" value="TMP-TENI"/>
    <property type="match status" value="1"/>
</dbReference>
<comment type="cofactor">
    <cofactor evidence="3">
        <name>Mg(2+)</name>
        <dbReference type="ChEBI" id="CHEBI:18420"/>
    </cofactor>
    <text evidence="3">Binds 1 Mg(2+) ion per subunit.</text>
</comment>
<keyword evidence="3" id="KW-0057">Aromatic amino acid biosynthesis</keyword>
<evidence type="ECO:0000313" key="5">
    <source>
        <dbReference type="EMBL" id="GLH66262.1"/>
    </source>
</evidence>
<comment type="caution">
    <text evidence="3">Lacks conserved residue(s) required for the propagation of feature annotation.</text>
</comment>
<dbReference type="CDD" id="cd00464">
    <property type="entry name" value="SK"/>
    <property type="match status" value="1"/>
</dbReference>
<name>A0ABQ5PUY8_9BACT</name>
<keyword evidence="3" id="KW-0028">Amino-acid biosynthesis</keyword>
<keyword evidence="3" id="KW-0808">Transferase</keyword>
<proteinExistence type="inferred from homology"/>
<dbReference type="SUPFAM" id="SSF52540">
    <property type="entry name" value="P-loop containing nucleoside triphosphate hydrolases"/>
    <property type="match status" value="1"/>
</dbReference>
<dbReference type="HAMAP" id="MF_00109">
    <property type="entry name" value="Shikimate_kinase"/>
    <property type="match status" value="1"/>
</dbReference>
<keyword evidence="3" id="KW-0479">Metal-binding</keyword>
<keyword evidence="2" id="KW-0784">Thiamine biosynthesis</keyword>
<dbReference type="PRINTS" id="PR01100">
    <property type="entry name" value="SHIKIMTKNASE"/>
</dbReference>
<dbReference type="Gene3D" id="3.20.20.70">
    <property type="entry name" value="Aldolase class I"/>
    <property type="match status" value="1"/>
</dbReference>
<dbReference type="Pfam" id="PF01202">
    <property type="entry name" value="SKI"/>
    <property type="match status" value="1"/>
</dbReference>
<keyword evidence="3" id="KW-0963">Cytoplasm</keyword>
<protein>
    <recommendedName>
        <fullName evidence="3">Shikimate kinase</fullName>
        <shortName evidence="3">SK</shortName>
        <ecNumber evidence="3">2.7.1.71</ecNumber>
    </recommendedName>
</protein>
<evidence type="ECO:0000259" key="4">
    <source>
        <dbReference type="Pfam" id="PF02581"/>
    </source>
</evidence>
<comment type="similarity">
    <text evidence="3">Belongs to the shikimate kinase family.</text>
</comment>
<dbReference type="CDD" id="cd00564">
    <property type="entry name" value="TMP_TenI"/>
    <property type="match status" value="1"/>
</dbReference>
<comment type="caution">
    <text evidence="5">The sequence shown here is derived from an EMBL/GenBank/DDBJ whole genome shotgun (WGS) entry which is preliminary data.</text>
</comment>
<dbReference type="InterPro" id="IPR031322">
    <property type="entry name" value="Shikimate/glucono_kinase"/>
</dbReference>
<dbReference type="InterPro" id="IPR027417">
    <property type="entry name" value="P-loop_NTPase"/>
</dbReference>
<evidence type="ECO:0000256" key="3">
    <source>
        <dbReference type="HAMAP-Rule" id="MF_00109"/>
    </source>
</evidence>
<feature type="binding site" evidence="3">
    <location>
        <position position="300"/>
    </location>
    <ligand>
        <name>substrate</name>
    </ligand>
</feature>
<comment type="pathway">
    <text evidence="1">Cofactor biosynthesis; thiamine diphosphate biosynthesis.</text>
</comment>
<comment type="subunit">
    <text evidence="3">Monomer.</text>
</comment>
<dbReference type="InterPro" id="IPR013785">
    <property type="entry name" value="Aldolase_TIM"/>
</dbReference>
<keyword evidence="3" id="KW-0460">Magnesium</keyword>
<keyword evidence="6" id="KW-1185">Reference proteome</keyword>
<dbReference type="SUPFAM" id="SSF51391">
    <property type="entry name" value="Thiamin phosphate synthase"/>
    <property type="match status" value="1"/>
</dbReference>
<evidence type="ECO:0000256" key="1">
    <source>
        <dbReference type="ARBA" id="ARBA00004948"/>
    </source>
</evidence>
<feature type="binding site" evidence="3">
    <location>
        <position position="339"/>
    </location>
    <ligand>
        <name>ATP</name>
        <dbReference type="ChEBI" id="CHEBI:30616"/>
    </ligand>
</feature>
<keyword evidence="3" id="KW-0547">Nucleotide-binding</keyword>
<feature type="binding site" evidence="3">
    <location>
        <begin position="233"/>
        <end position="238"/>
    </location>
    <ligand>
        <name>ATP</name>
        <dbReference type="ChEBI" id="CHEBI:30616"/>
    </ligand>
</feature>
<dbReference type="InterPro" id="IPR000623">
    <property type="entry name" value="Shikimate_kinase/TSH1"/>
</dbReference>
<dbReference type="Gene3D" id="3.40.50.300">
    <property type="entry name" value="P-loop containing nucleotide triphosphate hydrolases"/>
    <property type="match status" value="1"/>
</dbReference>
<comment type="subcellular location">
    <subcellularLocation>
        <location evidence="3">Cytoplasm</location>
    </subcellularLocation>
</comment>
<dbReference type="InterPro" id="IPR022998">
    <property type="entry name" value="ThiamineP_synth_TenI"/>
</dbReference>
<dbReference type="RefSeq" id="WP_285606339.1">
    <property type="nucleotide sequence ID" value="NZ_BSDC01000001.1"/>
</dbReference>
<comment type="pathway">
    <text evidence="3">Metabolic intermediate biosynthesis; chorismate biosynthesis; chorismate from D-erythrose 4-phosphate and phosphoenolpyruvate: step 5/7.</text>
</comment>
<comment type="function">
    <text evidence="3">Catalyzes the specific phosphorylation of the 3-hydroxyl group of shikimic acid using ATP as a cosubstrate.</text>
</comment>
<evidence type="ECO:0000313" key="6">
    <source>
        <dbReference type="Proteomes" id="UP001165044"/>
    </source>
</evidence>
<gene>
    <name evidence="3" type="primary">aroK</name>
    <name evidence="5" type="ORF">GETHED_06260</name>
</gene>
<keyword evidence="3" id="KW-0067">ATP-binding</keyword>
<accession>A0ABQ5PUY8</accession>
<dbReference type="Proteomes" id="UP001165044">
    <property type="component" value="Unassembled WGS sequence"/>
</dbReference>
<feature type="binding site" evidence="3">
    <location>
        <position position="255"/>
    </location>
    <ligand>
        <name>substrate</name>
    </ligand>
</feature>
<feature type="domain" description="Thiamine phosphate synthase/TenI" evidence="4">
    <location>
        <begin position="7"/>
        <end position="195"/>
    </location>
</feature>
<keyword evidence="3" id="KW-0418">Kinase</keyword>
<feature type="binding site" evidence="3">
    <location>
        <position position="237"/>
    </location>
    <ligand>
        <name>Mg(2+)</name>
        <dbReference type="ChEBI" id="CHEBI:18420"/>
    </ligand>
</feature>
<evidence type="ECO:0000256" key="2">
    <source>
        <dbReference type="ARBA" id="ARBA00022977"/>
    </source>
</evidence>
<dbReference type="PANTHER" id="PTHR20857:SF15">
    <property type="entry name" value="THIAMINE-PHOSPHATE SYNTHASE"/>
    <property type="match status" value="1"/>
</dbReference>
<reference evidence="5" key="1">
    <citation type="journal article" date="2023" name="Antonie Van Leeuwenhoek">
        <title>Mesoterricola silvestris gen. nov., sp. nov., Mesoterricola sediminis sp. nov., Geothrix oryzae sp. nov., Geothrix edaphica sp. nov., Geothrix rubra sp. nov., and Geothrix limicola sp. nov., six novel members of Acidobacteriota isolated from soils.</title>
        <authorList>
            <person name="Itoh H."/>
            <person name="Sugisawa Y."/>
            <person name="Mise K."/>
            <person name="Xu Z."/>
            <person name="Kuniyasu M."/>
            <person name="Ushijima N."/>
            <person name="Kawano K."/>
            <person name="Kobayashi E."/>
            <person name="Shiratori Y."/>
            <person name="Masuda Y."/>
            <person name="Senoo K."/>
        </authorList>
    </citation>
    <scope>NUCLEOTIDE SEQUENCE</scope>
    <source>
        <strain evidence="5">Red802</strain>
    </source>
</reference>
<sequence length="383" mass="39973">MLHLPPLYPITDASRPESLSAQIRRLGEAGFPLVQFRGKPLDAKAQWLELRAALADAAANGGWPFICVNDRADLTLLAAREGLAPWGLHLGQGDLPAAEALRLPGLNGCHIGASTHVPAEWEAVDPACDHAGVGPFRGTATKSDHATPIGLEGLRAGCAALRAQGLAPIAIGGLGPADAKACFEAGAEALAMVGEVHQSTDPASLGWEIQQARWQIRPPFRRGQGIVLLGGSGAGKSTLGRLLAQRLGLPFHDLDDVIEADQGVPVSAIFAGRGEGAFRSLESALLPALLTTPAVVALGGGAWEAPANREVVIAAGFAPLWLAEPPARAWGRVSRDPRRPLAQDRGAFMARCAARAAAWSLTPALLPFGRSPEDLVSAMMTAW</sequence>
<feature type="binding site" evidence="3">
    <location>
        <position position="355"/>
    </location>
    <ligand>
        <name>substrate</name>
    </ligand>
</feature>
<comment type="catalytic activity">
    <reaction evidence="3">
        <text>shikimate + ATP = 3-phosphoshikimate + ADP + H(+)</text>
        <dbReference type="Rhea" id="RHEA:13121"/>
        <dbReference type="ChEBI" id="CHEBI:15378"/>
        <dbReference type="ChEBI" id="CHEBI:30616"/>
        <dbReference type="ChEBI" id="CHEBI:36208"/>
        <dbReference type="ChEBI" id="CHEBI:145989"/>
        <dbReference type="ChEBI" id="CHEBI:456216"/>
        <dbReference type="EC" id="2.7.1.71"/>
    </reaction>
</comment>
<organism evidence="5 6">
    <name type="scientific">Geothrix edaphica</name>
    <dbReference type="NCBI Taxonomy" id="2927976"/>
    <lineage>
        <taxon>Bacteria</taxon>
        <taxon>Pseudomonadati</taxon>
        <taxon>Acidobacteriota</taxon>
        <taxon>Holophagae</taxon>
        <taxon>Holophagales</taxon>
        <taxon>Holophagaceae</taxon>
        <taxon>Geothrix</taxon>
    </lineage>
</organism>
<dbReference type="InterPro" id="IPR036206">
    <property type="entry name" value="ThiamineP_synth_sf"/>
</dbReference>
<feature type="binding site" evidence="3">
    <location>
        <position position="279"/>
    </location>
    <ligand>
        <name>substrate</name>
    </ligand>
</feature>
<dbReference type="EC" id="2.7.1.71" evidence="3"/>
<dbReference type="PANTHER" id="PTHR20857">
    <property type="entry name" value="THIAMINE-PHOSPHATE PYROPHOSPHORYLASE"/>
    <property type="match status" value="1"/>
</dbReference>